<dbReference type="RefSeq" id="WP_053100875.1">
    <property type="nucleotide sequence ID" value="NZ_CP012365.1"/>
</dbReference>
<evidence type="ECO:0000256" key="6">
    <source>
        <dbReference type="ARBA" id="ARBA00023012"/>
    </source>
</evidence>
<dbReference type="GO" id="GO:0005886">
    <property type="term" value="C:plasma membrane"/>
    <property type="evidence" value="ECO:0007669"/>
    <property type="project" value="TreeGrafter"/>
</dbReference>
<dbReference type="PANTHER" id="PTHR45453">
    <property type="entry name" value="PHOSPHATE REGULON SENSOR PROTEIN PHOR"/>
    <property type="match status" value="1"/>
</dbReference>
<feature type="transmembrane region" description="Helical" evidence="7">
    <location>
        <begin position="340"/>
        <end position="359"/>
    </location>
</feature>
<dbReference type="PANTHER" id="PTHR45453:SF1">
    <property type="entry name" value="PHOSPHATE REGULON SENSOR PROTEIN PHOR"/>
    <property type="match status" value="1"/>
</dbReference>
<evidence type="ECO:0000313" key="9">
    <source>
        <dbReference type="EMBL" id="AKX59703.1"/>
    </source>
</evidence>
<gene>
    <name evidence="9" type="ORF">AKN88_07010</name>
</gene>
<dbReference type="PROSITE" id="PS50109">
    <property type="entry name" value="HIS_KIN"/>
    <property type="match status" value="1"/>
</dbReference>
<evidence type="ECO:0000256" key="3">
    <source>
        <dbReference type="ARBA" id="ARBA00022553"/>
    </source>
</evidence>
<dbReference type="GO" id="GO:0000155">
    <property type="term" value="F:phosphorelay sensor kinase activity"/>
    <property type="evidence" value="ECO:0007669"/>
    <property type="project" value="TreeGrafter"/>
</dbReference>
<dbReference type="InterPro" id="IPR036890">
    <property type="entry name" value="HATPase_C_sf"/>
</dbReference>
<evidence type="ECO:0000256" key="1">
    <source>
        <dbReference type="ARBA" id="ARBA00000085"/>
    </source>
</evidence>
<keyword evidence="7" id="KW-0812">Transmembrane</keyword>
<keyword evidence="10" id="KW-1185">Reference proteome</keyword>
<dbReference type="EC" id="2.7.13.3" evidence="2"/>
<accession>A0A0K1XEW1</accession>
<evidence type="ECO:0000256" key="2">
    <source>
        <dbReference type="ARBA" id="ARBA00012438"/>
    </source>
</evidence>
<keyword evidence="6" id="KW-0902">Two-component regulatory system</keyword>
<feature type="domain" description="Histidine kinase" evidence="8">
    <location>
        <begin position="451"/>
        <end position="666"/>
    </location>
</feature>
<keyword evidence="7" id="KW-0472">Membrane</keyword>
<evidence type="ECO:0000256" key="5">
    <source>
        <dbReference type="ARBA" id="ARBA00022777"/>
    </source>
</evidence>
<feature type="transmembrane region" description="Helical" evidence="7">
    <location>
        <begin position="312"/>
        <end position="333"/>
    </location>
</feature>
<reference evidence="9 10" key="1">
    <citation type="journal article" date="2015" name="Genome Announc.">
        <title>Genome Sequences of Oblitimonas alkaliphila gen. nov. sp. nov. (Proposed), a Novel Bacterium of the Pseudomonadaceae Family.</title>
        <authorList>
            <person name="Lauer A.C."/>
            <person name="Nicholson A.C."/>
            <person name="Humrighouse B.W."/>
            <person name="Emery B."/>
            <person name="Drobish A."/>
            <person name="Juieng P."/>
            <person name="Loparev V."/>
            <person name="McQuiston J.R."/>
        </authorList>
    </citation>
    <scope>NUCLEOTIDE SEQUENCE [LARGE SCALE GENOMIC DNA]</scope>
    <source>
        <strain evidence="9 10">E5571</strain>
    </source>
</reference>
<dbReference type="Proteomes" id="UP000063953">
    <property type="component" value="Chromosome"/>
</dbReference>
<evidence type="ECO:0000313" key="10">
    <source>
        <dbReference type="Proteomes" id="UP000063953"/>
    </source>
</evidence>
<dbReference type="InterPro" id="IPR003594">
    <property type="entry name" value="HATPase_dom"/>
</dbReference>
<proteinExistence type="predicted"/>
<keyword evidence="3" id="KW-0597">Phosphoprotein</keyword>
<evidence type="ECO:0000256" key="4">
    <source>
        <dbReference type="ARBA" id="ARBA00022679"/>
    </source>
</evidence>
<dbReference type="InterPro" id="IPR050351">
    <property type="entry name" value="BphY/WalK/GraS-like"/>
</dbReference>
<dbReference type="Pfam" id="PF05226">
    <property type="entry name" value="CHASE2"/>
    <property type="match status" value="1"/>
</dbReference>
<dbReference type="InterPro" id="IPR005467">
    <property type="entry name" value="His_kinase_dom"/>
</dbReference>
<dbReference type="AlphaFoldDB" id="A0A0K1XEW1"/>
<dbReference type="InterPro" id="IPR007890">
    <property type="entry name" value="CHASE2"/>
</dbReference>
<keyword evidence="7" id="KW-1133">Transmembrane helix</keyword>
<dbReference type="GO" id="GO:0004721">
    <property type="term" value="F:phosphoprotein phosphatase activity"/>
    <property type="evidence" value="ECO:0007669"/>
    <property type="project" value="TreeGrafter"/>
</dbReference>
<dbReference type="SMART" id="SM01080">
    <property type="entry name" value="CHASE2"/>
    <property type="match status" value="1"/>
</dbReference>
<dbReference type="GO" id="GO:0016036">
    <property type="term" value="P:cellular response to phosphate starvation"/>
    <property type="evidence" value="ECO:0007669"/>
    <property type="project" value="TreeGrafter"/>
</dbReference>
<feature type="transmembrane region" description="Helical" evidence="7">
    <location>
        <begin position="37"/>
        <end position="56"/>
    </location>
</feature>
<dbReference type="SUPFAM" id="SSF55874">
    <property type="entry name" value="ATPase domain of HSP90 chaperone/DNA topoisomerase II/histidine kinase"/>
    <property type="match status" value="1"/>
</dbReference>
<evidence type="ECO:0000256" key="7">
    <source>
        <dbReference type="SAM" id="Phobius"/>
    </source>
</evidence>
<dbReference type="Gene3D" id="3.30.565.10">
    <property type="entry name" value="Histidine kinase-like ATPase, C-terminal domain"/>
    <property type="match status" value="1"/>
</dbReference>
<keyword evidence="4" id="KW-0808">Transferase</keyword>
<sequence length="666" mass="76542">MKVSQIILNLIQGILQLAQSIKLYFLDVIRSVFLKRLIYEWHVFSIVISLFIVFNADFLLGSISHKLYDGLVRSGFYTDSNHANNEIVIIVIDDESIEMLGRWPWSRLYHKNIIDTLQVASPKVLAFNILFTEIDDDFGVSLRFKESIANSKFPIILPVLEELGSDDFYFKTNNTLLSTIKIVPDKDGVIRRVKLLNMESKNLYPQLSLQAYWGAGYPFTAVDRWVKNLNGEHLILYKGDRNSYKKISYKDVILGNFSQADFFGKTVFIGITATGLSDKFNTPINNFYSAIDIHAEIISNLIEDRFIYHVEYTVSFALSLFFVFSYYMVILFFERVHLPYLVLLFSLFSMIACVAFFYFKLWWSPLNTITVFVTSWVLWSWRRYIAIVAWCHHLVQNNISLKVSKTNGFLSKVNTKYFIINDKIKPELDTLESLLDDAKKIESKKTKLKDFLSHDLRTPQINMLSLVKAQDNPNTAICDKEFKVKMEYFINESLGMLDDLLLLSKEGANSFLLQPVLLAGVVQDAIDFLWPQLKSNDINVFFNVAENQYGQILGDARLLLRAINNIIENSIKHAGKNTNIYINLLENSDSVVLEIYDNGLHAGLNEISSCSTSSENGAFVEQSSILSRSYGLGLELVKMAMKLHKAELIFFNRKEGGMFFRFIFPR</sequence>
<protein>
    <recommendedName>
        <fullName evidence="2">histidine kinase</fullName>
        <ecNumber evidence="2">2.7.13.3</ecNumber>
    </recommendedName>
</protein>
<keyword evidence="5" id="KW-0418">Kinase</keyword>
<name>A0A0K1XEW1_9GAMM</name>
<organism evidence="9 10">
    <name type="scientific">Thiopseudomonas alkaliphila</name>
    <dbReference type="NCBI Taxonomy" id="1697053"/>
    <lineage>
        <taxon>Bacteria</taxon>
        <taxon>Pseudomonadati</taxon>
        <taxon>Pseudomonadota</taxon>
        <taxon>Gammaproteobacteria</taxon>
        <taxon>Pseudomonadales</taxon>
        <taxon>Pseudomonadaceae</taxon>
        <taxon>Thiopseudomonas</taxon>
    </lineage>
</organism>
<feature type="transmembrane region" description="Helical" evidence="7">
    <location>
        <begin position="6"/>
        <end position="25"/>
    </location>
</feature>
<evidence type="ECO:0000259" key="8">
    <source>
        <dbReference type="PROSITE" id="PS50109"/>
    </source>
</evidence>
<comment type="catalytic activity">
    <reaction evidence="1">
        <text>ATP + protein L-histidine = ADP + protein N-phospho-L-histidine.</text>
        <dbReference type="EC" id="2.7.13.3"/>
    </reaction>
</comment>
<dbReference type="EMBL" id="CP012365">
    <property type="protein sequence ID" value="AKX59703.1"/>
    <property type="molecule type" value="Genomic_DNA"/>
</dbReference>
<dbReference type="Pfam" id="PF02518">
    <property type="entry name" value="HATPase_c"/>
    <property type="match status" value="1"/>
</dbReference>